<accession>A0A452QAU4</accession>
<reference evidence="5" key="1">
    <citation type="submission" date="2016-06" db="EMBL/GenBank/DDBJ databases">
        <title>De novo assembly and RNA-Seq shows season-dependent expression and editing in black bear kidneys.</title>
        <authorList>
            <person name="Korstanje R."/>
            <person name="Srivastava A."/>
            <person name="Sarsani V.K."/>
            <person name="Sheehan S.M."/>
            <person name="Seger R.L."/>
            <person name="Barter M.E."/>
            <person name="Lindqvist C."/>
            <person name="Brody L.C."/>
            <person name="Mullikin J.C."/>
        </authorList>
    </citation>
    <scope>NUCLEOTIDE SEQUENCE [LARGE SCALE GENOMIC DNA]</scope>
</reference>
<evidence type="ECO:0000313" key="4">
    <source>
        <dbReference type="Ensembl" id="ENSUAMP00000001579.1"/>
    </source>
</evidence>
<dbReference type="Ensembl" id="ENSUAMT00000001818.1">
    <property type="protein sequence ID" value="ENSUAMP00000001579.1"/>
    <property type="gene ID" value="ENSUAMG00000001497.1"/>
</dbReference>
<dbReference type="InterPro" id="IPR004014">
    <property type="entry name" value="ATPase_P-typ_cation-transptr_N"/>
</dbReference>
<proteinExistence type="predicted"/>
<evidence type="ECO:0000313" key="5">
    <source>
        <dbReference type="Proteomes" id="UP000291022"/>
    </source>
</evidence>
<protein>
    <recommendedName>
        <fullName evidence="3">Cation-transporting P-type ATPase N-terminal domain-containing protein</fullName>
    </recommendedName>
</protein>
<dbReference type="Pfam" id="PF00690">
    <property type="entry name" value="Cation_ATPase_N"/>
    <property type="match status" value="1"/>
</dbReference>
<evidence type="ECO:0000256" key="2">
    <source>
        <dbReference type="SAM" id="MobiDB-lite"/>
    </source>
</evidence>
<feature type="compositionally biased region" description="Polar residues" evidence="2">
    <location>
        <begin position="51"/>
        <end position="75"/>
    </location>
</feature>
<keyword evidence="5" id="KW-1185">Reference proteome</keyword>
<reference evidence="4" key="2">
    <citation type="submission" date="2025-08" db="UniProtKB">
        <authorList>
            <consortium name="Ensembl"/>
        </authorList>
    </citation>
    <scope>IDENTIFICATION</scope>
</reference>
<feature type="domain" description="Cation-transporting P-type ATPase N-terminal" evidence="3">
    <location>
        <begin position="5"/>
        <end position="39"/>
    </location>
</feature>
<name>A0A452QAU4_URSAM</name>
<dbReference type="AlphaFoldDB" id="A0A452QAU4"/>
<evidence type="ECO:0000256" key="1">
    <source>
        <dbReference type="ARBA" id="ARBA00022842"/>
    </source>
</evidence>
<evidence type="ECO:0000259" key="3">
    <source>
        <dbReference type="Pfam" id="PF00690"/>
    </source>
</evidence>
<sequence length="75" mass="8291">MEAAHSKTTEECLAYFGVSETTGLSPDQVKRHLEKYGPNGKYFLEERPVTPSCSPTTQTDTYTHSRTGVSPSRVP</sequence>
<keyword evidence="1" id="KW-0460">Magnesium</keyword>
<dbReference type="GeneTree" id="ENSGT00970000193829"/>
<dbReference type="STRING" id="9643.ENSUAMP00000001579"/>
<organism evidence="4 5">
    <name type="scientific">Ursus americanus</name>
    <name type="common">American black bear</name>
    <name type="synonym">Euarctos americanus</name>
    <dbReference type="NCBI Taxonomy" id="9643"/>
    <lineage>
        <taxon>Eukaryota</taxon>
        <taxon>Metazoa</taxon>
        <taxon>Chordata</taxon>
        <taxon>Craniata</taxon>
        <taxon>Vertebrata</taxon>
        <taxon>Euteleostomi</taxon>
        <taxon>Mammalia</taxon>
        <taxon>Eutheria</taxon>
        <taxon>Laurasiatheria</taxon>
        <taxon>Carnivora</taxon>
        <taxon>Caniformia</taxon>
        <taxon>Ursidae</taxon>
        <taxon>Ursus</taxon>
    </lineage>
</organism>
<dbReference type="SUPFAM" id="SSF81665">
    <property type="entry name" value="Calcium ATPase, transmembrane domain M"/>
    <property type="match status" value="1"/>
</dbReference>
<dbReference type="Proteomes" id="UP000291022">
    <property type="component" value="Unassembled WGS sequence"/>
</dbReference>
<dbReference type="InterPro" id="IPR023298">
    <property type="entry name" value="ATPase_P-typ_TM_dom_sf"/>
</dbReference>
<feature type="region of interest" description="Disordered" evidence="2">
    <location>
        <begin position="41"/>
        <end position="75"/>
    </location>
</feature>
<reference evidence="4" key="3">
    <citation type="submission" date="2025-09" db="UniProtKB">
        <authorList>
            <consortium name="Ensembl"/>
        </authorList>
    </citation>
    <scope>IDENTIFICATION</scope>
</reference>